<feature type="transmembrane region" description="Helical" evidence="6">
    <location>
        <begin position="132"/>
        <end position="162"/>
    </location>
</feature>
<keyword evidence="4 6" id="KW-1133">Transmembrane helix</keyword>
<evidence type="ECO:0000256" key="6">
    <source>
        <dbReference type="SAM" id="Phobius"/>
    </source>
</evidence>
<dbReference type="InterPro" id="IPR003834">
    <property type="entry name" value="Cyt_c_assmbl_TM_dom"/>
</dbReference>
<comment type="subcellular location">
    <subcellularLocation>
        <location evidence="1">Membrane</location>
        <topology evidence="1">Multi-pass membrane protein</topology>
    </subcellularLocation>
</comment>
<feature type="domain" description="Cytochrome C biogenesis protein transmembrane" evidence="7">
    <location>
        <begin position="13"/>
        <end position="222"/>
    </location>
</feature>
<dbReference type="RefSeq" id="WP_137424589.1">
    <property type="nucleotide sequence ID" value="NZ_CP040098.1"/>
</dbReference>
<proteinExistence type="predicted"/>
<keyword evidence="3" id="KW-0201">Cytochrome c-type biogenesis</keyword>
<dbReference type="GO" id="GO:0015035">
    <property type="term" value="F:protein-disulfide reductase activity"/>
    <property type="evidence" value="ECO:0007669"/>
    <property type="project" value="TreeGrafter"/>
</dbReference>
<dbReference type="PANTHER" id="PTHR32234:SF0">
    <property type="entry name" value="THIOL:DISULFIDE INTERCHANGE PROTEIN DSBD"/>
    <property type="match status" value="1"/>
</dbReference>
<evidence type="ECO:0000256" key="4">
    <source>
        <dbReference type="ARBA" id="ARBA00022989"/>
    </source>
</evidence>
<dbReference type="PANTHER" id="PTHR32234">
    <property type="entry name" value="THIOL:DISULFIDE INTERCHANGE PROTEIN DSBD"/>
    <property type="match status" value="1"/>
</dbReference>
<name>A0A4P8L3A4_9BACT</name>
<dbReference type="GO" id="GO:0017004">
    <property type="term" value="P:cytochrome complex assembly"/>
    <property type="evidence" value="ECO:0007669"/>
    <property type="project" value="UniProtKB-KW"/>
</dbReference>
<keyword evidence="5 6" id="KW-0472">Membrane</keyword>
<dbReference type="GO" id="GO:0016020">
    <property type="term" value="C:membrane"/>
    <property type="evidence" value="ECO:0007669"/>
    <property type="project" value="UniProtKB-SubCell"/>
</dbReference>
<dbReference type="EMBL" id="CP040098">
    <property type="protein sequence ID" value="QCQ22427.1"/>
    <property type="molecule type" value="Genomic_DNA"/>
</dbReference>
<evidence type="ECO:0000256" key="2">
    <source>
        <dbReference type="ARBA" id="ARBA00022692"/>
    </source>
</evidence>
<feature type="transmembrane region" description="Helical" evidence="6">
    <location>
        <begin position="174"/>
        <end position="198"/>
    </location>
</feature>
<gene>
    <name evidence="8" type="ORF">FDQ92_09805</name>
</gene>
<evidence type="ECO:0000256" key="3">
    <source>
        <dbReference type="ARBA" id="ARBA00022748"/>
    </source>
</evidence>
<keyword evidence="2 6" id="KW-0812">Transmembrane</keyword>
<feature type="transmembrane region" description="Helical" evidence="6">
    <location>
        <begin position="91"/>
        <end position="111"/>
    </location>
</feature>
<evidence type="ECO:0000256" key="1">
    <source>
        <dbReference type="ARBA" id="ARBA00004141"/>
    </source>
</evidence>
<dbReference type="GO" id="GO:0045454">
    <property type="term" value="P:cell redox homeostasis"/>
    <property type="evidence" value="ECO:0007669"/>
    <property type="project" value="TreeGrafter"/>
</dbReference>
<accession>A0A4P8L3A4</accession>
<dbReference type="AlphaFoldDB" id="A0A4P8L3A4"/>
<protein>
    <submittedName>
        <fullName evidence="8">Thiol:disulfide interchange protein</fullName>
    </submittedName>
</protein>
<feature type="transmembrane region" description="Helical" evidence="6">
    <location>
        <begin position="55"/>
        <end position="79"/>
    </location>
</feature>
<sequence length="232" mass="24899">MDRLESLAAQDPWLGLVVALVGGILAGFTPCTYPMLPITVAFVGSRAGGKRWRGFLLSAFYVFGMAVIYSALGAAAALTGRLFGTLTMNPWVYLFVGNLCLLFALTLLDVIPLRMPAFLSRFQTRSFSGHDLVTSVFMGGVSALVVSPCTTPILGALLTLVATGRNVLMGMGTLFLFAYGMGSLVILVGTFAGLLTSLPRSGPWMARIQKGFALLMILEAEYFFVKAGEFWI</sequence>
<organism evidence="8 9">
    <name type="scientific">Desulfoglaeba alkanexedens ALDC</name>
    <dbReference type="NCBI Taxonomy" id="980445"/>
    <lineage>
        <taxon>Bacteria</taxon>
        <taxon>Pseudomonadati</taxon>
        <taxon>Thermodesulfobacteriota</taxon>
        <taxon>Syntrophobacteria</taxon>
        <taxon>Syntrophobacterales</taxon>
        <taxon>Syntrophobacteraceae</taxon>
        <taxon>Desulfoglaeba</taxon>
    </lineage>
</organism>
<keyword evidence="9" id="KW-1185">Reference proteome</keyword>
<reference evidence="8 9" key="1">
    <citation type="submission" date="2019-05" db="EMBL/GenBank/DDBJ databases">
        <title>The Complete Genome Sequence of the n-alkane-degrading Desulfoglaeba alkanexedens ALDC reveals multiple alkylsuccinate synthase gene clusters.</title>
        <authorList>
            <person name="Callaghan A.V."/>
            <person name="Davidova I.A."/>
            <person name="Duncan K.E."/>
            <person name="Morris B."/>
            <person name="McInerney M.J."/>
        </authorList>
    </citation>
    <scope>NUCLEOTIDE SEQUENCE [LARGE SCALE GENOMIC DNA]</scope>
    <source>
        <strain evidence="8 9">ALDC</strain>
    </source>
</reference>
<dbReference type="KEGG" id="dax:FDQ92_09805"/>
<dbReference type="OrthoDB" id="9811036at2"/>
<reference evidence="8 9" key="2">
    <citation type="submission" date="2019-05" db="EMBL/GenBank/DDBJ databases">
        <authorList>
            <person name="Suflita J.M."/>
            <person name="Marks C.R."/>
        </authorList>
    </citation>
    <scope>NUCLEOTIDE SEQUENCE [LARGE SCALE GENOMIC DNA]</scope>
    <source>
        <strain evidence="8 9">ALDC</strain>
    </source>
</reference>
<evidence type="ECO:0000259" key="7">
    <source>
        <dbReference type="Pfam" id="PF02683"/>
    </source>
</evidence>
<evidence type="ECO:0000256" key="5">
    <source>
        <dbReference type="ARBA" id="ARBA00023136"/>
    </source>
</evidence>
<evidence type="ECO:0000313" key="9">
    <source>
        <dbReference type="Proteomes" id="UP000298602"/>
    </source>
</evidence>
<dbReference type="Pfam" id="PF02683">
    <property type="entry name" value="DsbD_TM"/>
    <property type="match status" value="1"/>
</dbReference>
<feature type="transmembrane region" description="Helical" evidence="6">
    <location>
        <begin position="12"/>
        <end position="43"/>
    </location>
</feature>
<dbReference type="Proteomes" id="UP000298602">
    <property type="component" value="Chromosome"/>
</dbReference>
<evidence type="ECO:0000313" key="8">
    <source>
        <dbReference type="EMBL" id="QCQ22427.1"/>
    </source>
</evidence>